<evidence type="ECO:0008006" key="4">
    <source>
        <dbReference type="Google" id="ProtNLM"/>
    </source>
</evidence>
<reference evidence="2 3" key="1">
    <citation type="journal article" date="2018" name="BMC Genomics">
        <title>The genome of Naegleria lovaniensis, the basis for a comparative approach to unravel pathogenicity factors of the human pathogenic amoeba N. fowleri.</title>
        <authorList>
            <person name="Liechti N."/>
            <person name="Schurch N."/>
            <person name="Bruggmann R."/>
            <person name="Wittwer M."/>
        </authorList>
    </citation>
    <scope>NUCLEOTIDE SEQUENCE [LARGE SCALE GENOMIC DNA]</scope>
    <source>
        <strain evidence="2 3">ATCC 30569</strain>
    </source>
</reference>
<evidence type="ECO:0000313" key="3">
    <source>
        <dbReference type="Proteomes" id="UP000816034"/>
    </source>
</evidence>
<dbReference type="GeneID" id="68094994"/>
<feature type="signal peptide" evidence="1">
    <location>
        <begin position="1"/>
        <end position="29"/>
    </location>
</feature>
<accession>A0AA88GNU6</accession>
<gene>
    <name evidence="2" type="ORF">C9374_002538</name>
</gene>
<proteinExistence type="predicted"/>
<protein>
    <recommendedName>
        <fullName evidence="4">Solute-binding protein family 3/N-terminal domain-containing protein</fullName>
    </recommendedName>
</protein>
<dbReference type="SUPFAM" id="SSF53850">
    <property type="entry name" value="Periplasmic binding protein-like II"/>
    <property type="match status" value="1"/>
</dbReference>
<sequence>MSRHPRTLSQQGSTTRTIILLLLIAMVLALSTASYGVHAINITRNFADVIDAATAAYIATSEWKTALSNFGVPYTVPTCTSSPQYPKSFDFTSDKMTLCYELETNPPWDKIHEKAGNMLLAEINKQYNRAITPVFLKLNTSKYGYWDTLRFAANDGTCNVIIASNNWDAKRATQAHFQCMYGSSGYGFLRSELDFDTLSLQQDSQLNDSRVIIGTFGGTIYDTLVTKSYQAAKVIRVNSGWVDVFQMIKDKQIHVMIAEATDLRNWLNSNSGSCARCYTKLFGTPFSYSSFVSVNIENTSSAMFSSVNTWKSVCLSLVVLIMMKMIVF</sequence>
<feature type="chain" id="PRO_5041640224" description="Solute-binding protein family 3/N-terminal domain-containing protein" evidence="1">
    <location>
        <begin position="30"/>
        <end position="328"/>
    </location>
</feature>
<comment type="caution">
    <text evidence="2">The sequence shown here is derived from an EMBL/GenBank/DDBJ whole genome shotgun (WGS) entry which is preliminary data.</text>
</comment>
<dbReference type="RefSeq" id="XP_044550085.1">
    <property type="nucleotide sequence ID" value="XM_044691967.1"/>
</dbReference>
<dbReference type="AlphaFoldDB" id="A0AA88GNU6"/>
<dbReference type="Proteomes" id="UP000816034">
    <property type="component" value="Unassembled WGS sequence"/>
</dbReference>
<keyword evidence="3" id="KW-1185">Reference proteome</keyword>
<evidence type="ECO:0000256" key="1">
    <source>
        <dbReference type="SAM" id="SignalP"/>
    </source>
</evidence>
<keyword evidence="1" id="KW-0732">Signal</keyword>
<name>A0AA88GNU6_NAELO</name>
<dbReference type="Gene3D" id="3.40.190.10">
    <property type="entry name" value="Periplasmic binding protein-like II"/>
    <property type="match status" value="2"/>
</dbReference>
<dbReference type="EMBL" id="PYSW02000016">
    <property type="protein sequence ID" value="KAG2386092.1"/>
    <property type="molecule type" value="Genomic_DNA"/>
</dbReference>
<organism evidence="2 3">
    <name type="scientific">Naegleria lovaniensis</name>
    <name type="common">Amoeba</name>
    <dbReference type="NCBI Taxonomy" id="51637"/>
    <lineage>
        <taxon>Eukaryota</taxon>
        <taxon>Discoba</taxon>
        <taxon>Heterolobosea</taxon>
        <taxon>Tetramitia</taxon>
        <taxon>Eutetramitia</taxon>
        <taxon>Vahlkampfiidae</taxon>
        <taxon>Naegleria</taxon>
    </lineage>
</organism>
<evidence type="ECO:0000313" key="2">
    <source>
        <dbReference type="EMBL" id="KAG2386092.1"/>
    </source>
</evidence>